<feature type="region of interest" description="Disordered" evidence="1">
    <location>
        <begin position="1"/>
        <end position="21"/>
    </location>
</feature>
<keyword evidence="2" id="KW-0812">Transmembrane</keyword>
<evidence type="ECO:0000313" key="5">
    <source>
        <dbReference type="Proteomes" id="UP001068021"/>
    </source>
</evidence>
<accession>A0A9E4ZZT0</accession>
<feature type="compositionally biased region" description="Low complexity" evidence="1">
    <location>
        <begin position="7"/>
        <end position="17"/>
    </location>
</feature>
<evidence type="ECO:0000256" key="1">
    <source>
        <dbReference type="SAM" id="MobiDB-lite"/>
    </source>
</evidence>
<organism evidence="3 5">
    <name type="scientific">Methanobacterium veterum</name>
    <dbReference type="NCBI Taxonomy" id="408577"/>
    <lineage>
        <taxon>Archaea</taxon>
        <taxon>Methanobacteriati</taxon>
        <taxon>Methanobacteriota</taxon>
        <taxon>Methanomada group</taxon>
        <taxon>Methanobacteria</taxon>
        <taxon>Methanobacteriales</taxon>
        <taxon>Methanobacteriaceae</taxon>
        <taxon>Methanobacterium</taxon>
    </lineage>
</organism>
<feature type="transmembrane region" description="Helical" evidence="2">
    <location>
        <begin position="313"/>
        <end position="332"/>
    </location>
</feature>
<gene>
    <name evidence="4" type="ORF">O3H35_10900</name>
    <name evidence="3" type="ORF">O3H54_05800</name>
</gene>
<feature type="transmembrane region" description="Helical" evidence="2">
    <location>
        <begin position="455"/>
        <end position="472"/>
    </location>
</feature>
<evidence type="ECO:0008006" key="6">
    <source>
        <dbReference type="Google" id="ProtNLM"/>
    </source>
</evidence>
<dbReference type="Proteomes" id="UP001068021">
    <property type="component" value="Unassembled WGS sequence"/>
</dbReference>
<keyword evidence="2" id="KW-1133">Transmembrane helix</keyword>
<dbReference type="EMBL" id="JAPVES010000030">
    <property type="protein sequence ID" value="MCZ3373141.1"/>
    <property type="molecule type" value="Genomic_DNA"/>
</dbReference>
<feature type="compositionally biased region" description="Polar residues" evidence="1">
    <location>
        <begin position="86"/>
        <end position="101"/>
    </location>
</feature>
<feature type="transmembrane region" description="Helical" evidence="2">
    <location>
        <begin position="478"/>
        <end position="501"/>
    </location>
</feature>
<feature type="compositionally biased region" description="Low complexity" evidence="1">
    <location>
        <begin position="37"/>
        <end position="60"/>
    </location>
</feature>
<dbReference type="EMBL" id="JAPVER010000020">
    <property type="protein sequence ID" value="MCZ3365390.1"/>
    <property type="molecule type" value="Genomic_DNA"/>
</dbReference>
<evidence type="ECO:0000256" key="2">
    <source>
        <dbReference type="SAM" id="Phobius"/>
    </source>
</evidence>
<comment type="caution">
    <text evidence="3">The sequence shown here is derived from an EMBL/GenBank/DDBJ whole genome shotgun (WGS) entry which is preliminary data.</text>
</comment>
<dbReference type="Proteomes" id="UP001074446">
    <property type="component" value="Unassembled WGS sequence"/>
</dbReference>
<keyword evidence="5" id="KW-1185">Reference proteome</keyword>
<keyword evidence="2" id="KW-0472">Membrane</keyword>
<dbReference type="AlphaFoldDB" id="A0A9E4ZZT0"/>
<evidence type="ECO:0000313" key="4">
    <source>
        <dbReference type="EMBL" id="MCZ3373141.1"/>
    </source>
</evidence>
<feature type="transmembrane region" description="Helical" evidence="2">
    <location>
        <begin position="352"/>
        <end position="374"/>
    </location>
</feature>
<name>A0A9E4ZZT0_9EURY</name>
<evidence type="ECO:0000313" key="3">
    <source>
        <dbReference type="EMBL" id="MCZ3365390.1"/>
    </source>
</evidence>
<protein>
    <recommendedName>
        <fullName evidence="6">Tape measure domain-containing protein</fullName>
    </recommendedName>
</protein>
<proteinExistence type="predicted"/>
<sequence length="691" mass="72041">MGDNQYTIDISTTADSSSVEELAAKLQEVEQSAQRVTDALSDTDSSGLDSASDSASNAADNLERADEAANNFSNDVNNVDGGALENTANSADEASNSIDNASESASGLNAVATGLASAGIVATMMSWADSSGNASAQWARMGLAMKNTGMTAEQIQSTYGAVVSSISSDTGRSAGDIREFFIQMGISGVTNADVIKSSFEGIAGSAFLTGRNVDSLGEFFARLTKTGKLQSKQLSSQFGMGMNEVGAAMDKLGYKVGSNEKDIQDAFKNMDQTTRAKVLGTALALKGGQEANDDYKKSWDGVKQAMSKAEAGFFTFVGNLLIPTLIPAFQLATDGVNAVTSAFKSAPAPVQAVLGVVGTLGAGFIALVLAISTLKTVWGLLNITQTLSAIKSGVVTAATYAQTAATYVATAAQWAWNAAMSANPIAIIIILIVALVAVLLYLWSTNEGFRNAVIGIWNAISGAFIYAGQSIYGTLQWIWSGIVWFLGLIPQLPTLIGLYLAAAAFRFIAFAGTAVSNAINAGNRIISAIGSTLAALPGHMYQWGMNALSQFINGIINMIPGLSSALSVISNLFPHSPPKSGPLSTITAANMFKWASSIAYAGTLGFSTLNMEDIKTPNLSIGYGSASIGFDATEINASILENRESQPNIINYNDVTVNQDGIMSLGDAADFIIKAVVDQMNRENLITGKSG</sequence>
<reference evidence="3" key="1">
    <citation type="submission" date="2022-12" db="EMBL/GenBank/DDBJ databases">
        <title>Reclassification of two methanogenic archaea species isolated from the Kolyma lowland permafrost.</title>
        <authorList>
            <person name="Trubitsyn V.E."/>
            <person name="Rivkina E.M."/>
            <person name="Shcherbakova V.A."/>
        </authorList>
    </citation>
    <scope>NUCLEOTIDE SEQUENCE</scope>
    <source>
        <strain evidence="3">M2</strain>
        <strain evidence="4">MK4</strain>
    </source>
</reference>
<feature type="transmembrane region" description="Helical" evidence="2">
    <location>
        <begin position="422"/>
        <end position="443"/>
    </location>
</feature>
<dbReference type="RefSeq" id="WP_048081367.1">
    <property type="nucleotide sequence ID" value="NZ_JAPVER010000020.1"/>
</dbReference>
<feature type="region of interest" description="Disordered" evidence="1">
    <location>
        <begin position="33"/>
        <end position="101"/>
    </location>
</feature>